<dbReference type="SMART" id="SM00881">
    <property type="entry name" value="CoA_binding"/>
    <property type="match status" value="1"/>
</dbReference>
<accession>A0A5C5UVE1</accession>
<dbReference type="Proteomes" id="UP000316714">
    <property type="component" value="Unassembled WGS sequence"/>
</dbReference>
<dbReference type="Gene3D" id="3.40.50.720">
    <property type="entry name" value="NAD(P)-binding Rossmann-like Domain"/>
    <property type="match status" value="1"/>
</dbReference>
<evidence type="ECO:0000313" key="2">
    <source>
        <dbReference type="EMBL" id="TWT30356.1"/>
    </source>
</evidence>
<protein>
    <recommendedName>
        <fullName evidence="1">CoA-binding domain-containing protein</fullName>
    </recommendedName>
</protein>
<dbReference type="PANTHER" id="PTHR33303">
    <property type="entry name" value="CYTOPLASMIC PROTEIN-RELATED"/>
    <property type="match status" value="1"/>
</dbReference>
<dbReference type="AlphaFoldDB" id="A0A5C5UVE1"/>
<dbReference type="OrthoDB" id="9804695at2"/>
<dbReference type="SUPFAM" id="SSF51735">
    <property type="entry name" value="NAD(P)-binding Rossmann-fold domains"/>
    <property type="match status" value="1"/>
</dbReference>
<name>A0A5C5UVE1_9BACT</name>
<reference evidence="2 3" key="1">
    <citation type="submission" date="2019-02" db="EMBL/GenBank/DDBJ databases">
        <title>Deep-cultivation of Planctomycetes and their phenomic and genomic characterization uncovers novel biology.</title>
        <authorList>
            <person name="Wiegand S."/>
            <person name="Jogler M."/>
            <person name="Boedeker C."/>
            <person name="Pinto D."/>
            <person name="Vollmers J."/>
            <person name="Rivas-Marin E."/>
            <person name="Kohn T."/>
            <person name="Peeters S.H."/>
            <person name="Heuer A."/>
            <person name="Rast P."/>
            <person name="Oberbeckmann S."/>
            <person name="Bunk B."/>
            <person name="Jeske O."/>
            <person name="Meyerdierks A."/>
            <person name="Storesund J.E."/>
            <person name="Kallscheuer N."/>
            <person name="Luecker S."/>
            <person name="Lage O.M."/>
            <person name="Pohl T."/>
            <person name="Merkel B.J."/>
            <person name="Hornburger P."/>
            <person name="Mueller R.-W."/>
            <person name="Bruemmer F."/>
            <person name="Labrenz M."/>
            <person name="Spormann A.M."/>
            <person name="Op Den Camp H."/>
            <person name="Overmann J."/>
            <person name="Amann R."/>
            <person name="Jetten M.S.M."/>
            <person name="Mascher T."/>
            <person name="Medema M.H."/>
            <person name="Devos D.P."/>
            <person name="Kaster A.-K."/>
            <person name="Ovreas L."/>
            <person name="Rohde M."/>
            <person name="Galperin M.Y."/>
            <person name="Jogler C."/>
        </authorList>
    </citation>
    <scope>NUCLEOTIDE SEQUENCE [LARGE SCALE GENOMIC DNA]</scope>
    <source>
        <strain evidence="2 3">KOR34</strain>
    </source>
</reference>
<organism evidence="2 3">
    <name type="scientific">Posidoniimonas corsicana</name>
    <dbReference type="NCBI Taxonomy" id="1938618"/>
    <lineage>
        <taxon>Bacteria</taxon>
        <taxon>Pseudomonadati</taxon>
        <taxon>Planctomycetota</taxon>
        <taxon>Planctomycetia</taxon>
        <taxon>Pirellulales</taxon>
        <taxon>Lacipirellulaceae</taxon>
        <taxon>Posidoniimonas</taxon>
    </lineage>
</organism>
<gene>
    <name evidence="2" type="ORF">KOR34_49150</name>
</gene>
<proteinExistence type="predicted"/>
<keyword evidence="3" id="KW-1185">Reference proteome</keyword>
<dbReference type="Pfam" id="PF13380">
    <property type="entry name" value="CoA_binding_2"/>
    <property type="match status" value="1"/>
</dbReference>
<dbReference type="InterPro" id="IPR003781">
    <property type="entry name" value="CoA-bd"/>
</dbReference>
<dbReference type="InterPro" id="IPR036291">
    <property type="entry name" value="NAD(P)-bd_dom_sf"/>
</dbReference>
<comment type="caution">
    <text evidence="2">The sequence shown here is derived from an EMBL/GenBank/DDBJ whole genome shotgun (WGS) entry which is preliminary data.</text>
</comment>
<evidence type="ECO:0000313" key="3">
    <source>
        <dbReference type="Proteomes" id="UP000316714"/>
    </source>
</evidence>
<dbReference type="RefSeq" id="WP_146568711.1">
    <property type="nucleotide sequence ID" value="NZ_SIHJ01000005.1"/>
</dbReference>
<feature type="domain" description="CoA-binding" evidence="1">
    <location>
        <begin position="1"/>
        <end position="93"/>
    </location>
</feature>
<dbReference type="EMBL" id="SIHJ01000005">
    <property type="protein sequence ID" value="TWT30356.1"/>
    <property type="molecule type" value="Genomic_DNA"/>
</dbReference>
<evidence type="ECO:0000259" key="1">
    <source>
        <dbReference type="SMART" id="SM00881"/>
    </source>
</evidence>
<dbReference type="PANTHER" id="PTHR33303:SF2">
    <property type="entry name" value="COA-BINDING DOMAIN-CONTAINING PROTEIN"/>
    <property type="match status" value="1"/>
</dbReference>
<sequence length="128" mass="13633">MSKPTVAILGASSDRSKYGNKSVRAHLDQGYDVYPVNPKGGQIEGLTVYPTLAEVPVEDLDRVSVYLPPHVTLGLLEEIAAKGCREFWLNPGADAPEVVERAEQLGLRPIVACSIVDLGTSPGDFAAS</sequence>